<keyword evidence="19" id="KW-0325">Glycoprotein</keyword>
<evidence type="ECO:0000256" key="7">
    <source>
        <dbReference type="ARBA" id="ARBA00022553"/>
    </source>
</evidence>
<dbReference type="InterPro" id="IPR003591">
    <property type="entry name" value="Leu-rich_rpt_typical-subtyp"/>
</dbReference>
<dbReference type="GO" id="GO:0031347">
    <property type="term" value="P:regulation of defense response"/>
    <property type="evidence" value="ECO:0007669"/>
    <property type="project" value="UniProtKB-ARBA"/>
</dbReference>
<evidence type="ECO:0000256" key="16">
    <source>
        <dbReference type="ARBA" id="ARBA00022989"/>
    </source>
</evidence>
<evidence type="ECO:0000256" key="22">
    <source>
        <dbReference type="PROSITE-ProRule" id="PRU10141"/>
    </source>
</evidence>
<dbReference type="PANTHER" id="PTHR48053:SF155">
    <property type="entry name" value="LOW QUALITY PROTEIN: RECEPTOR-LIKE PROTEIN 2"/>
    <property type="match status" value="1"/>
</dbReference>
<dbReference type="Proteomes" id="UP000775213">
    <property type="component" value="Unassembled WGS sequence"/>
</dbReference>
<dbReference type="Gene3D" id="3.30.200.20">
    <property type="entry name" value="Phosphorylase Kinase, domain 1"/>
    <property type="match status" value="1"/>
</dbReference>
<sequence>MDFSSLFFMKWVIGASLVLLSSILYGVSVSPCHSGDLIALRNFAGTLTNGSILFSWPGDEACCFWDGVFCSEDSFAQSNFSRVTLLLLPNRGLKGSISPSLSNLDELLSLDLSGNLLSGGIPPELSRLRRLKHLDLSHNALSGSVSAVSGINTLQSLNLSSNSFSGSLADLGAHMPNLLYVNISNNSFYGSVSPSICIGSSLIHVVDFSMNSFSGALDGKIFSNCSASLKELNLGSNSLTGGLPDSIFDLVSLQMLCLSFNNFSNGLSERLNKLSGLRRLIISGNRFSGELPDVFGNLSVLEQLIADSNSFSGKIPTSIGNCLKLKDVSLRNNSLSGRINVDFSGMTLLTTLDFASNNLEGDLPSSLSNCPQLQILSFAKNRLSGEIPKEYTKLESLSFVSLSNNSFQNISGALTVFQSCKNLSTLILTKNFHGEEIPESSNGFRNLTILALGNCALFGKIPIWLMNCINLQVLDLSWNYLNGTIPSWIGQFDRLIYLDISNNSLSGEIPKSLTELKSLRLIHTSTNTSLMSEPLYVKHNRSVGGLQYNQISGFPPAIYLNDNEINGTIWPEFGQLKALHVLDLSNNHITGTIPETISNMENLEVLDLSFNVLNGTIPSSLNKLTFLSKFSVAYNNLHGEVPTGGQFFSFSSSSFEGNPGLCRGSDPCNVSSTKAGQTRELSLGIGSRIGKNSILGIIISVTIGIAVLLGFILLMWSKEVGDQVEVEDEVEERSGGSFDSNSKLVLFFQSSDSKDLTINDLLRATNNFDQANIIGCGGFGLVYKAYLPDGTKAAIKKLTGDCGQMEREFRAEVEALSRAQHKNLVSLKGYCRYGDDDRLLIYSFMENGSLDYWLHERMDGGSLLQWETRLKIAQGSARGLEYLHKVCEPNIIHRDVKSSNILLDERFEAHLADFGLSRLIRPYDTHVTTELVGTLGYIPPEYSQTLIATLKGDVFSFGVVILELLTGRRPVDVCKGKGCRNLVSWVIQMKLEGKEEMIFDEVIWKKEDEVELMTVLDIACRCICADPKQRPSIDQVVLLLDGVGSDS</sequence>
<dbReference type="Gene3D" id="3.80.10.10">
    <property type="entry name" value="Ribonuclease Inhibitor"/>
    <property type="match status" value="4"/>
</dbReference>
<dbReference type="FunFam" id="1.10.510.10:FF:000309">
    <property type="entry name" value="Leucine-rich repeat receptor-like protein kinase"/>
    <property type="match status" value="1"/>
</dbReference>
<comment type="catalytic activity">
    <reaction evidence="21">
        <text>L-seryl-[protein] + ATP = O-phospho-L-seryl-[protein] + ADP + H(+)</text>
        <dbReference type="Rhea" id="RHEA:17989"/>
        <dbReference type="Rhea" id="RHEA-COMP:9863"/>
        <dbReference type="Rhea" id="RHEA-COMP:11604"/>
        <dbReference type="ChEBI" id="CHEBI:15378"/>
        <dbReference type="ChEBI" id="CHEBI:29999"/>
        <dbReference type="ChEBI" id="CHEBI:30616"/>
        <dbReference type="ChEBI" id="CHEBI:83421"/>
        <dbReference type="ChEBI" id="CHEBI:456216"/>
        <dbReference type="EC" id="2.7.11.1"/>
    </reaction>
</comment>
<evidence type="ECO:0000256" key="6">
    <source>
        <dbReference type="ARBA" id="ARBA00022527"/>
    </source>
</evidence>
<evidence type="ECO:0000256" key="23">
    <source>
        <dbReference type="SAM" id="Phobius"/>
    </source>
</evidence>
<dbReference type="SUPFAM" id="SSF52058">
    <property type="entry name" value="L domain-like"/>
    <property type="match status" value="2"/>
</dbReference>
<keyword evidence="6" id="KW-0723">Serine/threonine-protein kinase</keyword>
<evidence type="ECO:0000256" key="14">
    <source>
        <dbReference type="ARBA" id="ARBA00022777"/>
    </source>
</evidence>
<evidence type="ECO:0000256" key="15">
    <source>
        <dbReference type="ARBA" id="ARBA00022840"/>
    </source>
</evidence>
<comment type="similarity">
    <text evidence="2">Belongs to the protein kinase superfamily. Ser/Thr protein kinase family.</text>
</comment>
<evidence type="ECO:0000256" key="20">
    <source>
        <dbReference type="ARBA" id="ARBA00047899"/>
    </source>
</evidence>
<feature type="transmembrane region" description="Helical" evidence="23">
    <location>
        <begin position="694"/>
        <end position="716"/>
    </location>
</feature>
<keyword evidence="16 23" id="KW-1133">Transmembrane helix</keyword>
<dbReference type="EC" id="2.7.11.1" evidence="4"/>
<evidence type="ECO:0000256" key="10">
    <source>
        <dbReference type="ARBA" id="ARBA00022692"/>
    </source>
</evidence>
<keyword evidence="7" id="KW-0597">Phosphoprotein</keyword>
<dbReference type="Gene3D" id="1.10.510.10">
    <property type="entry name" value="Transferase(Phosphotransferase) domain 1"/>
    <property type="match status" value="1"/>
</dbReference>
<evidence type="ECO:0000256" key="11">
    <source>
        <dbReference type="ARBA" id="ARBA00022729"/>
    </source>
</evidence>
<evidence type="ECO:0000256" key="4">
    <source>
        <dbReference type="ARBA" id="ARBA00012513"/>
    </source>
</evidence>
<dbReference type="SUPFAM" id="SSF56112">
    <property type="entry name" value="Protein kinase-like (PK-like)"/>
    <property type="match status" value="1"/>
</dbReference>
<dbReference type="InterPro" id="IPR000719">
    <property type="entry name" value="Prot_kinase_dom"/>
</dbReference>
<dbReference type="PANTHER" id="PTHR48053">
    <property type="entry name" value="LEUCINE RICH REPEAT FAMILY PROTEIN, EXPRESSED"/>
    <property type="match status" value="1"/>
</dbReference>
<keyword evidence="8" id="KW-0433">Leucine-rich repeat</keyword>
<evidence type="ECO:0000259" key="24">
    <source>
        <dbReference type="PROSITE" id="PS50011"/>
    </source>
</evidence>
<feature type="binding site" evidence="22">
    <location>
        <position position="797"/>
    </location>
    <ligand>
        <name>ATP</name>
        <dbReference type="ChEBI" id="CHEBI:30616"/>
    </ligand>
</feature>
<evidence type="ECO:0000256" key="1">
    <source>
        <dbReference type="ARBA" id="ARBA00004162"/>
    </source>
</evidence>
<dbReference type="FunFam" id="3.80.10.10:FF:000095">
    <property type="entry name" value="LRR receptor-like serine/threonine-protein kinase GSO1"/>
    <property type="match status" value="1"/>
</dbReference>
<evidence type="ECO:0000256" key="9">
    <source>
        <dbReference type="ARBA" id="ARBA00022679"/>
    </source>
</evidence>
<feature type="domain" description="Protein kinase" evidence="24">
    <location>
        <begin position="768"/>
        <end position="1047"/>
    </location>
</feature>
<keyword evidence="11" id="KW-0732">Signal</keyword>
<dbReference type="Pfam" id="PF08263">
    <property type="entry name" value="LRRNT_2"/>
    <property type="match status" value="1"/>
</dbReference>
<evidence type="ECO:0000256" key="19">
    <source>
        <dbReference type="ARBA" id="ARBA00023180"/>
    </source>
</evidence>
<dbReference type="SMART" id="SM00369">
    <property type="entry name" value="LRR_TYP"/>
    <property type="match status" value="9"/>
</dbReference>
<dbReference type="FunFam" id="3.30.200.20:FF:000125">
    <property type="entry name" value="Protein STRUBBELIG-RECEPTOR FAMILY 8"/>
    <property type="match status" value="1"/>
</dbReference>
<dbReference type="PROSITE" id="PS00107">
    <property type="entry name" value="PROTEIN_KINASE_ATP"/>
    <property type="match status" value="1"/>
</dbReference>
<dbReference type="InterPro" id="IPR008271">
    <property type="entry name" value="Ser/Thr_kinase_AS"/>
</dbReference>
<dbReference type="GO" id="GO:0005524">
    <property type="term" value="F:ATP binding"/>
    <property type="evidence" value="ECO:0007669"/>
    <property type="project" value="UniProtKB-UniRule"/>
</dbReference>
<dbReference type="FunFam" id="3.80.10.10:FF:000213">
    <property type="entry name" value="Tyrosine-sulfated glycopeptide receptor 1"/>
    <property type="match status" value="1"/>
</dbReference>
<keyword evidence="26" id="KW-1185">Reference proteome</keyword>
<dbReference type="InterPro" id="IPR051716">
    <property type="entry name" value="Plant_RL_S/T_kinase"/>
</dbReference>
<reference evidence="25 26" key="1">
    <citation type="journal article" date="2021" name="Hortic Res">
        <title>Chromosome-scale assembly of the Dendrobium chrysotoxum genome enhances the understanding of orchid evolution.</title>
        <authorList>
            <person name="Zhang Y."/>
            <person name="Zhang G.Q."/>
            <person name="Zhang D."/>
            <person name="Liu X.D."/>
            <person name="Xu X.Y."/>
            <person name="Sun W.H."/>
            <person name="Yu X."/>
            <person name="Zhu X."/>
            <person name="Wang Z.W."/>
            <person name="Zhao X."/>
            <person name="Zhong W.Y."/>
            <person name="Chen H."/>
            <person name="Yin W.L."/>
            <person name="Huang T."/>
            <person name="Niu S.C."/>
            <person name="Liu Z.J."/>
        </authorList>
    </citation>
    <scope>NUCLEOTIDE SEQUENCE [LARGE SCALE GENOMIC DNA]</scope>
    <source>
        <strain evidence="25">Lindl</strain>
    </source>
</reference>
<dbReference type="InterPro" id="IPR001611">
    <property type="entry name" value="Leu-rich_rpt"/>
</dbReference>
<dbReference type="EMBL" id="JAGFBR010000011">
    <property type="protein sequence ID" value="KAH0458758.1"/>
    <property type="molecule type" value="Genomic_DNA"/>
</dbReference>
<evidence type="ECO:0000256" key="2">
    <source>
        <dbReference type="ARBA" id="ARBA00008684"/>
    </source>
</evidence>
<dbReference type="PROSITE" id="PS00108">
    <property type="entry name" value="PROTEIN_KINASE_ST"/>
    <property type="match status" value="1"/>
</dbReference>
<dbReference type="GO" id="GO:0001653">
    <property type="term" value="F:peptide receptor activity"/>
    <property type="evidence" value="ECO:0007669"/>
    <property type="project" value="UniProtKB-ARBA"/>
</dbReference>
<accession>A0AAV7GSU5</accession>
<comment type="similarity">
    <text evidence="3">Belongs to the RLP family.</text>
</comment>
<dbReference type="InterPro" id="IPR013210">
    <property type="entry name" value="LRR_N_plant-typ"/>
</dbReference>
<dbReference type="CDD" id="cd14066">
    <property type="entry name" value="STKc_IRAK"/>
    <property type="match status" value="1"/>
</dbReference>
<evidence type="ECO:0000313" key="25">
    <source>
        <dbReference type="EMBL" id="KAH0458758.1"/>
    </source>
</evidence>
<evidence type="ECO:0000256" key="8">
    <source>
        <dbReference type="ARBA" id="ARBA00022614"/>
    </source>
</evidence>
<keyword evidence="13 22" id="KW-0547">Nucleotide-binding</keyword>
<keyword evidence="5" id="KW-1003">Cell membrane</keyword>
<comment type="catalytic activity">
    <reaction evidence="20">
        <text>L-threonyl-[protein] + ATP = O-phospho-L-threonyl-[protein] + ADP + H(+)</text>
        <dbReference type="Rhea" id="RHEA:46608"/>
        <dbReference type="Rhea" id="RHEA-COMP:11060"/>
        <dbReference type="Rhea" id="RHEA-COMP:11605"/>
        <dbReference type="ChEBI" id="CHEBI:15378"/>
        <dbReference type="ChEBI" id="CHEBI:30013"/>
        <dbReference type="ChEBI" id="CHEBI:30616"/>
        <dbReference type="ChEBI" id="CHEBI:61977"/>
        <dbReference type="ChEBI" id="CHEBI:456216"/>
        <dbReference type="EC" id="2.7.11.1"/>
    </reaction>
</comment>
<comment type="subcellular location">
    <subcellularLocation>
        <location evidence="1">Cell membrane</location>
        <topology evidence="1">Single-pass membrane protein</topology>
    </subcellularLocation>
</comment>
<keyword evidence="12" id="KW-0677">Repeat</keyword>
<dbReference type="InterPro" id="IPR032675">
    <property type="entry name" value="LRR_dom_sf"/>
</dbReference>
<keyword evidence="15 22" id="KW-0067">ATP-binding</keyword>
<organism evidence="25 26">
    <name type="scientific">Dendrobium chrysotoxum</name>
    <name type="common">Orchid</name>
    <dbReference type="NCBI Taxonomy" id="161865"/>
    <lineage>
        <taxon>Eukaryota</taxon>
        <taxon>Viridiplantae</taxon>
        <taxon>Streptophyta</taxon>
        <taxon>Embryophyta</taxon>
        <taxon>Tracheophyta</taxon>
        <taxon>Spermatophyta</taxon>
        <taxon>Magnoliopsida</taxon>
        <taxon>Liliopsida</taxon>
        <taxon>Asparagales</taxon>
        <taxon>Orchidaceae</taxon>
        <taxon>Epidendroideae</taxon>
        <taxon>Malaxideae</taxon>
        <taxon>Dendrobiinae</taxon>
        <taxon>Dendrobium</taxon>
    </lineage>
</organism>
<evidence type="ECO:0000256" key="21">
    <source>
        <dbReference type="ARBA" id="ARBA00048679"/>
    </source>
</evidence>
<gene>
    <name evidence="25" type="ORF">IEQ34_011572</name>
</gene>
<evidence type="ECO:0000313" key="26">
    <source>
        <dbReference type="Proteomes" id="UP000775213"/>
    </source>
</evidence>
<keyword evidence="14" id="KW-0418">Kinase</keyword>
<dbReference type="Pfam" id="PF00560">
    <property type="entry name" value="LRR_1"/>
    <property type="match status" value="6"/>
</dbReference>
<dbReference type="PROSITE" id="PS50011">
    <property type="entry name" value="PROTEIN_KINASE_DOM"/>
    <property type="match status" value="1"/>
</dbReference>
<dbReference type="SUPFAM" id="SSF52047">
    <property type="entry name" value="RNI-like"/>
    <property type="match status" value="1"/>
</dbReference>
<dbReference type="Pfam" id="PF13855">
    <property type="entry name" value="LRR_8"/>
    <property type="match status" value="2"/>
</dbReference>
<evidence type="ECO:0000256" key="5">
    <source>
        <dbReference type="ARBA" id="ARBA00022475"/>
    </source>
</evidence>
<dbReference type="InterPro" id="IPR017441">
    <property type="entry name" value="Protein_kinase_ATP_BS"/>
</dbReference>
<keyword evidence="17 23" id="KW-0472">Membrane</keyword>
<comment type="caution">
    <text evidence="25">The sequence shown here is derived from an EMBL/GenBank/DDBJ whole genome shotgun (WGS) entry which is preliminary data.</text>
</comment>
<evidence type="ECO:0000256" key="13">
    <source>
        <dbReference type="ARBA" id="ARBA00022741"/>
    </source>
</evidence>
<dbReference type="SMART" id="SM00220">
    <property type="entry name" value="S_TKc"/>
    <property type="match status" value="1"/>
</dbReference>
<dbReference type="PRINTS" id="PR00019">
    <property type="entry name" value="LEURICHRPT"/>
</dbReference>
<dbReference type="InterPro" id="IPR011009">
    <property type="entry name" value="Kinase-like_dom_sf"/>
</dbReference>
<keyword evidence="9" id="KW-0808">Transferase</keyword>
<evidence type="ECO:0000256" key="17">
    <source>
        <dbReference type="ARBA" id="ARBA00023136"/>
    </source>
</evidence>
<keyword evidence="10 23" id="KW-0812">Transmembrane</keyword>
<dbReference type="SMART" id="SM00365">
    <property type="entry name" value="LRR_SD22"/>
    <property type="match status" value="5"/>
</dbReference>
<dbReference type="Pfam" id="PF00069">
    <property type="entry name" value="Pkinase"/>
    <property type="match status" value="1"/>
</dbReference>
<evidence type="ECO:0000256" key="3">
    <source>
        <dbReference type="ARBA" id="ARBA00009592"/>
    </source>
</evidence>
<keyword evidence="18" id="KW-0675">Receptor</keyword>
<dbReference type="GO" id="GO:0005886">
    <property type="term" value="C:plasma membrane"/>
    <property type="evidence" value="ECO:0007669"/>
    <property type="project" value="UniProtKB-SubCell"/>
</dbReference>
<dbReference type="AlphaFoldDB" id="A0AAV7GSU5"/>
<dbReference type="GO" id="GO:0004674">
    <property type="term" value="F:protein serine/threonine kinase activity"/>
    <property type="evidence" value="ECO:0007669"/>
    <property type="project" value="UniProtKB-KW"/>
</dbReference>
<name>A0AAV7GSU5_DENCH</name>
<protein>
    <recommendedName>
        <fullName evidence="4">non-specific serine/threonine protein kinase</fullName>
        <ecNumber evidence="4">2.7.11.1</ecNumber>
    </recommendedName>
</protein>
<evidence type="ECO:0000256" key="18">
    <source>
        <dbReference type="ARBA" id="ARBA00023170"/>
    </source>
</evidence>
<evidence type="ECO:0000256" key="12">
    <source>
        <dbReference type="ARBA" id="ARBA00022737"/>
    </source>
</evidence>
<proteinExistence type="inferred from homology"/>